<dbReference type="OrthoDB" id="3469831at2"/>
<dbReference type="PANTHER" id="PTHR30055">
    <property type="entry name" value="HTH-TYPE TRANSCRIPTIONAL REGULATOR RUTR"/>
    <property type="match status" value="1"/>
</dbReference>
<evidence type="ECO:0000256" key="2">
    <source>
        <dbReference type="PROSITE-ProRule" id="PRU00335"/>
    </source>
</evidence>
<comment type="caution">
    <text evidence="4">The sequence shown here is derived from an EMBL/GenBank/DDBJ whole genome shotgun (WGS) entry which is preliminary data.</text>
</comment>
<name>A0A365H6B5_9ACTN</name>
<dbReference type="Pfam" id="PF00440">
    <property type="entry name" value="TetR_N"/>
    <property type="match status" value="1"/>
</dbReference>
<dbReference type="EMBL" id="QLYX01000005">
    <property type="protein sequence ID" value="RAY14654.1"/>
    <property type="molecule type" value="Genomic_DNA"/>
</dbReference>
<protein>
    <submittedName>
        <fullName evidence="4">TetR/AcrR family transcriptional regulator</fullName>
    </submittedName>
</protein>
<organism evidence="4 5">
    <name type="scientific">Actinomadura craniellae</name>
    <dbReference type="NCBI Taxonomy" id="2231787"/>
    <lineage>
        <taxon>Bacteria</taxon>
        <taxon>Bacillati</taxon>
        <taxon>Actinomycetota</taxon>
        <taxon>Actinomycetes</taxon>
        <taxon>Streptosporangiales</taxon>
        <taxon>Thermomonosporaceae</taxon>
        <taxon>Actinomadura</taxon>
    </lineage>
</organism>
<feature type="domain" description="HTH tetR-type" evidence="3">
    <location>
        <begin position="28"/>
        <end position="89"/>
    </location>
</feature>
<dbReference type="GO" id="GO:0003700">
    <property type="term" value="F:DNA-binding transcription factor activity"/>
    <property type="evidence" value="ECO:0007669"/>
    <property type="project" value="TreeGrafter"/>
</dbReference>
<reference evidence="4 5" key="1">
    <citation type="submission" date="2018-06" db="EMBL/GenBank/DDBJ databases">
        <title>Actinomadura craniellae sp. nov. isolated from marine sponge Craniella sp.</title>
        <authorList>
            <person name="Li L."/>
            <person name="Xu Q.H."/>
            <person name="Lin H.W."/>
            <person name="Lu Y.H."/>
        </authorList>
    </citation>
    <scope>NUCLEOTIDE SEQUENCE [LARGE SCALE GENOMIC DNA]</scope>
    <source>
        <strain evidence="4 5">LHW63021</strain>
    </source>
</reference>
<gene>
    <name evidence="4" type="ORF">DPM19_12910</name>
</gene>
<accession>A0A365H6B5</accession>
<dbReference type="PROSITE" id="PS50977">
    <property type="entry name" value="HTH_TETR_2"/>
    <property type="match status" value="1"/>
</dbReference>
<keyword evidence="1 2" id="KW-0238">DNA-binding</keyword>
<feature type="DNA-binding region" description="H-T-H motif" evidence="2">
    <location>
        <begin position="52"/>
        <end position="71"/>
    </location>
</feature>
<dbReference type="SUPFAM" id="SSF46689">
    <property type="entry name" value="Homeodomain-like"/>
    <property type="match status" value="1"/>
</dbReference>
<dbReference type="GO" id="GO:0000976">
    <property type="term" value="F:transcription cis-regulatory region binding"/>
    <property type="evidence" value="ECO:0007669"/>
    <property type="project" value="TreeGrafter"/>
</dbReference>
<evidence type="ECO:0000313" key="5">
    <source>
        <dbReference type="Proteomes" id="UP000251891"/>
    </source>
</evidence>
<dbReference type="Proteomes" id="UP000251891">
    <property type="component" value="Unassembled WGS sequence"/>
</dbReference>
<dbReference type="Gene3D" id="1.10.357.10">
    <property type="entry name" value="Tetracycline Repressor, domain 2"/>
    <property type="match status" value="1"/>
</dbReference>
<evidence type="ECO:0000259" key="3">
    <source>
        <dbReference type="PROSITE" id="PS50977"/>
    </source>
</evidence>
<proteinExistence type="predicted"/>
<dbReference type="RefSeq" id="WP_111866759.1">
    <property type="nucleotide sequence ID" value="NZ_QLYX01000005.1"/>
</dbReference>
<evidence type="ECO:0000313" key="4">
    <source>
        <dbReference type="EMBL" id="RAY14654.1"/>
    </source>
</evidence>
<keyword evidence="5" id="KW-1185">Reference proteome</keyword>
<sequence>MKKNAILSGDIADRIAQQALSRRGASYAAEVRRLLDAALQVMSACGTATRPRVTDIVTAAGLSNDAFYRYFPSKEALVTALLEDGADRLGSYLAHQMAKEPAPEEQVRRWVEGVLTQTDEKIATTTLAVLWNAGSSGEGLAAGRHPASAPLATLLHGPFTALGSTTPALDASLAAHAVLGRLSDHLWQRTTPTPAEVERMVTFCLAATTVQHQPGTN</sequence>
<dbReference type="AlphaFoldDB" id="A0A365H6B5"/>
<evidence type="ECO:0000256" key="1">
    <source>
        <dbReference type="ARBA" id="ARBA00023125"/>
    </source>
</evidence>
<dbReference type="InterPro" id="IPR050109">
    <property type="entry name" value="HTH-type_TetR-like_transc_reg"/>
</dbReference>
<dbReference type="InterPro" id="IPR001647">
    <property type="entry name" value="HTH_TetR"/>
</dbReference>
<dbReference type="InterPro" id="IPR009057">
    <property type="entry name" value="Homeodomain-like_sf"/>
</dbReference>
<dbReference type="PANTHER" id="PTHR30055:SF226">
    <property type="entry name" value="HTH-TYPE TRANSCRIPTIONAL REGULATOR PKSA"/>
    <property type="match status" value="1"/>
</dbReference>